<evidence type="ECO:0000256" key="3">
    <source>
        <dbReference type="ARBA" id="ARBA00022801"/>
    </source>
</evidence>
<dbReference type="KEGG" id="dog:HP555_11810"/>
<evidence type="ECO:0000259" key="6">
    <source>
        <dbReference type="Pfam" id="PF00877"/>
    </source>
</evidence>
<keyword evidence="10" id="KW-1185">Reference proteome</keyword>
<evidence type="ECO:0000256" key="1">
    <source>
        <dbReference type="ARBA" id="ARBA00007074"/>
    </source>
</evidence>
<keyword evidence="3" id="KW-0378">Hydrolase</keyword>
<feature type="domain" description="SH3b1" evidence="8">
    <location>
        <begin position="164"/>
        <end position="212"/>
    </location>
</feature>
<evidence type="ECO:0000256" key="4">
    <source>
        <dbReference type="ARBA" id="ARBA00022807"/>
    </source>
</evidence>
<comment type="similarity">
    <text evidence="1">Belongs to the peptidase C40 family.</text>
</comment>
<dbReference type="Pfam" id="PF12912">
    <property type="entry name" value="N_NLPC_P60"/>
    <property type="match status" value="1"/>
</dbReference>
<keyword evidence="5" id="KW-1133">Transmembrane helix</keyword>
<feature type="transmembrane region" description="Helical" evidence="5">
    <location>
        <begin position="7"/>
        <end position="28"/>
    </location>
</feature>
<dbReference type="Gene3D" id="3.90.1720.10">
    <property type="entry name" value="endopeptidase domain like (from Nostoc punctiforme)"/>
    <property type="match status" value="1"/>
</dbReference>
<dbReference type="Pfam" id="PF00877">
    <property type="entry name" value="NLPC_P60"/>
    <property type="match status" value="1"/>
</dbReference>
<dbReference type="Pfam" id="PF12913">
    <property type="entry name" value="SH3_6"/>
    <property type="match status" value="1"/>
</dbReference>
<sequence>MNRLQSNCLIGALIMAAAAGLFFLLTTWHNPSLKPQETVHQKQVCVQPTDLRSLSAVPQDPGRFAAAMTESLNPVEQQQLEQHFHRDYFTPWTASAPLFDGNMVYTSLQQLTHSTWYGENRLPIEPARLQSLLMLADMEQFPSMHEPGIVTRPAFIRVLPTTRPLYKTPDDFPFDRLQFAEIKPNEPVRLLHTSKDGAWLYVETAYANGWVEPDAVRRVDTAQREQILHAEQVVIVRDFVKVQSEDGDILPQPKIGSLYSLIREEPEYWLVKAAVTGKDRYAVITSVRIAKTDARRHPLHFSPENVTLISAELLKTPYGWGEIYRNRDCSATTRDFFLTFGILLPRNSYQQITSGPSISLSNLSNTDKKARLRELGIPFRTLLYHKGHIMLYAGLFAEQPVVLHTAWALPYKEPGCTEQLFILGKTLFTTLTAGEELPLVKGTSLDRLDSMLILPHYEQTGAKPD</sequence>
<feature type="domain" description="NlpC/P60" evidence="6">
    <location>
        <begin position="316"/>
        <end position="364"/>
    </location>
</feature>
<name>A0A7T6AR51_9BACT</name>
<organism evidence="9 10">
    <name type="scientific">Desulfobulbus oligotrophicus</name>
    <dbReference type="NCBI Taxonomy" id="1909699"/>
    <lineage>
        <taxon>Bacteria</taxon>
        <taxon>Pseudomonadati</taxon>
        <taxon>Thermodesulfobacteriota</taxon>
        <taxon>Desulfobulbia</taxon>
        <taxon>Desulfobulbales</taxon>
        <taxon>Desulfobulbaceae</taxon>
        <taxon>Desulfobulbus</taxon>
    </lineage>
</organism>
<dbReference type="RefSeq" id="WP_199262750.1">
    <property type="nucleotide sequence ID" value="NZ_CP054140.1"/>
</dbReference>
<dbReference type="InterPro" id="IPR038765">
    <property type="entry name" value="Papain-like_cys_pep_sf"/>
</dbReference>
<dbReference type="InterPro" id="IPR027017">
    <property type="entry name" value="P60_peptidase_YkfC"/>
</dbReference>
<dbReference type="PIRSF" id="PIRSF019015">
    <property type="entry name" value="P60_peptidase_YkfC"/>
    <property type="match status" value="1"/>
</dbReference>
<keyword evidence="4" id="KW-0788">Thiol protease</keyword>
<evidence type="ECO:0000313" key="10">
    <source>
        <dbReference type="Proteomes" id="UP000596092"/>
    </source>
</evidence>
<evidence type="ECO:0000259" key="7">
    <source>
        <dbReference type="Pfam" id="PF12912"/>
    </source>
</evidence>
<evidence type="ECO:0000256" key="5">
    <source>
        <dbReference type="SAM" id="Phobius"/>
    </source>
</evidence>
<evidence type="ECO:0000256" key="2">
    <source>
        <dbReference type="ARBA" id="ARBA00022670"/>
    </source>
</evidence>
<dbReference type="AlphaFoldDB" id="A0A7T6AR51"/>
<reference evidence="9 10" key="1">
    <citation type="submission" date="2020-05" db="EMBL/GenBank/DDBJ databases">
        <title>Complete genome of Desulfobulbus oligotrophicus.</title>
        <authorList>
            <person name="Podar M."/>
        </authorList>
    </citation>
    <scope>NUCLEOTIDE SEQUENCE [LARGE SCALE GENOMIC DNA]</scope>
    <source>
        <strain evidence="9 10">Prop6</strain>
    </source>
</reference>
<evidence type="ECO:0000259" key="8">
    <source>
        <dbReference type="Pfam" id="PF12913"/>
    </source>
</evidence>
<evidence type="ECO:0000313" key="9">
    <source>
        <dbReference type="EMBL" id="QQG66503.1"/>
    </source>
</evidence>
<dbReference type="InterPro" id="IPR000064">
    <property type="entry name" value="NLP_P60_dom"/>
</dbReference>
<proteinExistence type="inferred from homology"/>
<feature type="domain" description="NLPC/P60 N-terminal" evidence="7">
    <location>
        <begin position="22"/>
        <end position="141"/>
    </location>
</feature>
<keyword evidence="2" id="KW-0645">Protease</keyword>
<dbReference type="SUPFAM" id="SSF54001">
    <property type="entry name" value="Cysteine proteinases"/>
    <property type="match status" value="1"/>
</dbReference>
<dbReference type="Proteomes" id="UP000596092">
    <property type="component" value="Chromosome"/>
</dbReference>
<dbReference type="InterPro" id="IPR025606">
    <property type="entry name" value="NLPC/P60_N_dom"/>
</dbReference>
<keyword evidence="5" id="KW-0812">Transmembrane</keyword>
<dbReference type="EMBL" id="CP054140">
    <property type="protein sequence ID" value="QQG66503.1"/>
    <property type="molecule type" value="Genomic_DNA"/>
</dbReference>
<dbReference type="GO" id="GO:0008234">
    <property type="term" value="F:cysteine-type peptidase activity"/>
    <property type="evidence" value="ECO:0007669"/>
    <property type="project" value="UniProtKB-KW"/>
</dbReference>
<dbReference type="InterPro" id="IPR039439">
    <property type="entry name" value="SH3b1_dom"/>
</dbReference>
<accession>A0A7T6AR51</accession>
<protein>
    <submittedName>
        <fullName evidence="9">SH3 domain-containing protein</fullName>
    </submittedName>
</protein>
<dbReference type="GO" id="GO:0006508">
    <property type="term" value="P:proteolysis"/>
    <property type="evidence" value="ECO:0007669"/>
    <property type="project" value="UniProtKB-KW"/>
</dbReference>
<keyword evidence="5" id="KW-0472">Membrane</keyword>
<gene>
    <name evidence="9" type="ORF">HP555_11810</name>
</gene>